<protein>
    <submittedName>
        <fullName evidence="1">Geminivirus Rep-interacting motor protein</fullName>
    </submittedName>
</protein>
<accession>A0ABR2MWG4</accession>
<organism evidence="1 2">
    <name type="scientific">Platanthera guangdongensis</name>
    <dbReference type="NCBI Taxonomy" id="2320717"/>
    <lineage>
        <taxon>Eukaryota</taxon>
        <taxon>Viridiplantae</taxon>
        <taxon>Streptophyta</taxon>
        <taxon>Embryophyta</taxon>
        <taxon>Tracheophyta</taxon>
        <taxon>Spermatophyta</taxon>
        <taxon>Magnoliopsida</taxon>
        <taxon>Liliopsida</taxon>
        <taxon>Asparagales</taxon>
        <taxon>Orchidaceae</taxon>
        <taxon>Orchidoideae</taxon>
        <taxon>Orchideae</taxon>
        <taxon>Orchidinae</taxon>
        <taxon>Platanthera</taxon>
    </lineage>
</organism>
<proteinExistence type="predicted"/>
<dbReference type="EMBL" id="JBBWWR010000005">
    <property type="protein sequence ID" value="KAK8967253.1"/>
    <property type="molecule type" value="Genomic_DNA"/>
</dbReference>
<reference evidence="1 2" key="1">
    <citation type="journal article" date="2022" name="Nat. Plants">
        <title>Genomes of leafy and leafless Platanthera orchids illuminate the evolution of mycoheterotrophy.</title>
        <authorList>
            <person name="Li M.H."/>
            <person name="Liu K.W."/>
            <person name="Li Z."/>
            <person name="Lu H.C."/>
            <person name="Ye Q.L."/>
            <person name="Zhang D."/>
            <person name="Wang J.Y."/>
            <person name="Li Y.F."/>
            <person name="Zhong Z.M."/>
            <person name="Liu X."/>
            <person name="Yu X."/>
            <person name="Liu D.K."/>
            <person name="Tu X.D."/>
            <person name="Liu B."/>
            <person name="Hao Y."/>
            <person name="Liao X.Y."/>
            <person name="Jiang Y.T."/>
            <person name="Sun W.H."/>
            <person name="Chen J."/>
            <person name="Chen Y.Q."/>
            <person name="Ai Y."/>
            <person name="Zhai J.W."/>
            <person name="Wu S.S."/>
            <person name="Zhou Z."/>
            <person name="Hsiao Y.Y."/>
            <person name="Wu W.L."/>
            <person name="Chen Y.Y."/>
            <person name="Lin Y.F."/>
            <person name="Hsu J.L."/>
            <person name="Li C.Y."/>
            <person name="Wang Z.W."/>
            <person name="Zhao X."/>
            <person name="Zhong W.Y."/>
            <person name="Ma X.K."/>
            <person name="Ma L."/>
            <person name="Huang J."/>
            <person name="Chen G.Z."/>
            <person name="Huang M.Z."/>
            <person name="Huang L."/>
            <person name="Peng D.H."/>
            <person name="Luo Y.B."/>
            <person name="Zou S.Q."/>
            <person name="Chen S.P."/>
            <person name="Lan S."/>
            <person name="Tsai W.C."/>
            <person name="Van de Peer Y."/>
            <person name="Liu Z.J."/>
        </authorList>
    </citation>
    <scope>NUCLEOTIDE SEQUENCE [LARGE SCALE GENOMIC DNA]</scope>
    <source>
        <strain evidence="1">Lor288</strain>
    </source>
</reference>
<comment type="caution">
    <text evidence="1">The sequence shown here is derived from an EMBL/GenBank/DDBJ whole genome shotgun (WGS) entry which is preliminary data.</text>
</comment>
<keyword evidence="2" id="KW-1185">Reference proteome</keyword>
<sequence length="321" mass="35178">MAGFKTVGTRIVRRLGKQRWWRNRVGRGEARSSGKAQQVRLHEVVALGQPLGGGDGIGVYSIPEYMDIAEETKSPQPFTGSISTAESEVTQWNVLQFNTGSMSPFIIKCGSNSASDLVIKADSRVQEPKGSEIVRILPRPSVFSSMSYDEIKRTFEQLPEAVNLLALAGGSSIPEYMDIAEETKSPQPFTGSISTAESEVTQWNVLQFNTGSTSPFIIKCGSNSASDLVIKADSRVQEPKGSEIVRILPRPSVLSSMSYDEIKRTFEQLPEAVNLLALARTADGTRARYSRLFRTLAMKVPSLRELVAEMEKGGLLKDVKS</sequence>
<gene>
    <name evidence="1" type="primary">GRIMP</name>
    <name evidence="1" type="ORF">KSP40_PGU008729</name>
</gene>
<evidence type="ECO:0000313" key="2">
    <source>
        <dbReference type="Proteomes" id="UP001412067"/>
    </source>
</evidence>
<name>A0ABR2MWG4_9ASPA</name>
<evidence type="ECO:0000313" key="1">
    <source>
        <dbReference type="EMBL" id="KAK8967253.1"/>
    </source>
</evidence>
<dbReference type="Proteomes" id="UP001412067">
    <property type="component" value="Unassembled WGS sequence"/>
</dbReference>